<dbReference type="RefSeq" id="YP_418047.1">
    <property type="nucleotide sequence ID" value="NC_007623.1"/>
</dbReference>
<dbReference type="KEGG" id="vg:5176627"/>
<dbReference type="GeneID" id="5176627"/>
<evidence type="ECO:0000313" key="1">
    <source>
        <dbReference type="EMBL" id="CAG27108.1"/>
    </source>
</evidence>
<evidence type="ECO:0000313" key="2">
    <source>
        <dbReference type="Proteomes" id="UP000001239"/>
    </source>
</evidence>
<keyword evidence="2" id="KW-1185">Reference proteome</keyword>
<proteinExistence type="predicted"/>
<dbReference type="EMBL" id="AJ697969">
    <property type="protein sequence ID" value="CAG27108.1"/>
    <property type="molecule type" value="Genomic_DNA"/>
</dbReference>
<reference evidence="1 2" key="3">
    <citation type="journal article" date="2004" name="Bioinformatics">
        <title>PHIRE, a deterministic approach to reveal regulatory elements in bacteriophage genomes.</title>
        <authorList>
            <person name="Lavigne R."/>
            <person name="Sun W.D."/>
            <person name="Volckaert G."/>
        </authorList>
    </citation>
    <scope>NUCLEOTIDE SEQUENCE [LARGE SCALE GENOMIC DNA]</scope>
</reference>
<dbReference type="Pfam" id="PF24302">
    <property type="entry name" value="DUF7484"/>
    <property type="match status" value="1"/>
</dbReference>
<sequence length="282" mass="31257">MNPVDHAINRVVSGSDIDEYLLKLAFETPNANYAGNWYNLVNQTTVEQGIREKVIHRIVLPECNVGGGKTELLDLGGSMIRDRGNGCVEVNVPEATTRGAKIISVTEVYLGSMSSAVGQLGAGVNENTMCGSGVLNDMMDGLLGGLSSNRSMPVTFTNVHMTGNNCFVIFGLNAGTYSMSAKVILEYDEGMSSIHPRHYRQFAELVELAVKAYIYKTCRRPTQEAVYRSGVPLDAIRDDIQAYSDAWTQYKEYFKNTWINCMTWSDKQARIEAIRMATPRRN</sequence>
<dbReference type="InterPro" id="IPR055907">
    <property type="entry name" value="DUF7484"/>
</dbReference>
<reference evidence="1 2" key="4">
    <citation type="journal article" date="2005" name="J. Mol. Biol.">
        <title>Genome comparison of Pseudomonas aeruginosa large phages.</title>
        <authorList>
            <person name="Hertveldt K."/>
            <person name="Lavigne R."/>
            <person name="Pleteneva E."/>
            <person name="Sernova N."/>
            <person name="Kurochkina L."/>
            <person name="Korchevskii R."/>
            <person name="Robben J."/>
            <person name="Mesyanzhinov V."/>
            <person name="Krylov V.N."/>
            <person name="Volckaert G."/>
        </authorList>
    </citation>
    <scope>NUCLEOTIDE SEQUENCE</scope>
</reference>
<protein>
    <submittedName>
        <fullName evidence="1">Uncharacterized protein</fullName>
    </submittedName>
</protein>
<accession>Q2Z167</accession>
<dbReference type="OrthoDB" id="6796at10239"/>
<organism evidence="1 2">
    <name type="scientific">Pseudomonas phage EL</name>
    <dbReference type="NCBI Taxonomy" id="273133"/>
    <lineage>
        <taxon>Viruses</taxon>
        <taxon>Duplodnaviria</taxon>
        <taxon>Heunggongvirae</taxon>
        <taxon>Uroviricota</taxon>
        <taxon>Caudoviricetes</taxon>
        <taxon>Chimalliviridae</taxon>
        <taxon>Elvirus</taxon>
        <taxon>Elvirus EL</taxon>
    </lineage>
</organism>
<reference evidence="1 2" key="1">
    <citation type="journal article" date="2002" name="Genetika">
        <title>Phenogenetic characterization of a group of giant Phi KZ-like bacteriophages of Pseudomonas aeruginosa].</title>
        <authorList>
            <person name="Burkal'tseva M.V."/>
            <person name="Krylov V.N."/>
            <person name="Pleteneva E.A."/>
            <person name="Shaburova O.V."/>
            <person name="Krylov S.V."/>
            <person name="Volckaert G."/>
            <person name="Sykilinda N.N."/>
            <person name="Kurochkina L.P."/>
            <person name="Mesyanzhinov V.V."/>
        </authorList>
    </citation>
    <scope>NUCLEOTIDE SEQUENCE [LARGE SCALE GENOMIC DNA]</scope>
</reference>
<dbReference type="Proteomes" id="UP000001239">
    <property type="component" value="Segment"/>
</dbReference>
<reference evidence="1 2" key="2">
    <citation type="journal article" date="2003" name="Res. Microbiol.">
        <title>Myoviridae bacteriophages of Pseudomonas aeruginosa: a long and complex evolutionary pathway.</title>
        <authorList>
            <person name="Krylov V.N."/>
            <person name="Pleteneva E.A."/>
            <person name="Bourkalsteva M.V."/>
            <person name="Shaburova O.V."/>
            <person name="Volckaert G."/>
            <person name="Sykilinda N.N."/>
            <person name="Kurochkina L.P."/>
            <person name="Mesyanzhinov V.V."/>
        </authorList>
    </citation>
    <scope>NUCLEOTIDE SEQUENCE [LARGE SCALE GENOMIC DNA]</scope>
</reference>
<name>Q2Z167_9CAUD</name>